<feature type="compositionally biased region" description="Acidic residues" evidence="1">
    <location>
        <begin position="217"/>
        <end position="239"/>
    </location>
</feature>
<dbReference type="Gene3D" id="2.120.10.80">
    <property type="entry name" value="Kelch-type beta propeller"/>
    <property type="match status" value="1"/>
</dbReference>
<dbReference type="CDD" id="cd22157">
    <property type="entry name" value="F-box_AtFBW1-like"/>
    <property type="match status" value="1"/>
</dbReference>
<evidence type="ECO:0000313" key="3">
    <source>
        <dbReference type="EMBL" id="TVT97233.1"/>
    </source>
</evidence>
<dbReference type="PANTHER" id="PTHR31111:SF136">
    <property type="entry name" value="F-BOX ASSOCIATED DOMAIN-CONTAINING PROTEIN"/>
    <property type="match status" value="1"/>
</dbReference>
<dbReference type="InterPro" id="IPR036047">
    <property type="entry name" value="F-box-like_dom_sf"/>
</dbReference>
<organism evidence="3 4">
    <name type="scientific">Eragrostis curvula</name>
    <name type="common">weeping love grass</name>
    <dbReference type="NCBI Taxonomy" id="38414"/>
    <lineage>
        <taxon>Eukaryota</taxon>
        <taxon>Viridiplantae</taxon>
        <taxon>Streptophyta</taxon>
        <taxon>Embryophyta</taxon>
        <taxon>Tracheophyta</taxon>
        <taxon>Spermatophyta</taxon>
        <taxon>Magnoliopsida</taxon>
        <taxon>Liliopsida</taxon>
        <taxon>Poales</taxon>
        <taxon>Poaceae</taxon>
        <taxon>PACMAD clade</taxon>
        <taxon>Chloridoideae</taxon>
        <taxon>Eragrostideae</taxon>
        <taxon>Eragrostidinae</taxon>
        <taxon>Eragrostis</taxon>
    </lineage>
</organism>
<feature type="region of interest" description="Disordered" evidence="1">
    <location>
        <begin position="347"/>
        <end position="377"/>
    </location>
</feature>
<dbReference type="SUPFAM" id="SSF81383">
    <property type="entry name" value="F-box domain"/>
    <property type="match status" value="1"/>
</dbReference>
<dbReference type="EMBL" id="RWGY01001055">
    <property type="protein sequence ID" value="TVT97233.1"/>
    <property type="molecule type" value="Genomic_DNA"/>
</dbReference>
<reference evidence="3 4" key="1">
    <citation type="journal article" date="2019" name="Sci. Rep.">
        <title>A high-quality genome of Eragrostis curvula grass provides insights into Poaceae evolution and supports new strategies to enhance forage quality.</title>
        <authorList>
            <person name="Carballo J."/>
            <person name="Santos B.A.C.M."/>
            <person name="Zappacosta D."/>
            <person name="Garbus I."/>
            <person name="Selva J.P."/>
            <person name="Gallo C.A."/>
            <person name="Diaz A."/>
            <person name="Albertini E."/>
            <person name="Caccamo M."/>
            <person name="Echenique V."/>
        </authorList>
    </citation>
    <scope>NUCLEOTIDE SEQUENCE [LARGE SCALE GENOMIC DNA]</scope>
    <source>
        <strain evidence="4">cv. Victoria</strain>
        <tissue evidence="3">Leaf</tissue>
    </source>
</reference>
<sequence>MERGATVGCSPVLEVDVRKETYRYVEIPYRRKSRRIVSVDLIASAVMPSRIDPASSLLCSAADTSPWRGLALRIQLKGRASLMESNPARCRQRGGGGGVLPLDVLFDVLVRLPAKEICRFRAVCRHWRSLTSDPLFIEAHAARHPGPLIVASFDGDDEGVHLMDLSGRVVKRLPVASGRRTCLCSSRLDLVGVMRLSGLCSVVNPATGAVLDLPDTPPDDDSPDGEELESWSDSEWPEGPEDEVFALGRVDSTGEYKVLRISNMERWRGFQSYDEYSSRAYSVLTVNGSGRNRWRHADRPECPVDMDSAVVAGGSVYCFWKDEYQSTEDLNIITAFDLQTEEWTIIKGPQPMDDEGISSDEGSSDDEEDSESDDGMWSRSTLTELNGYLVLVHECGHESWFFDLWFLIDTQNHVWAKQHSIQSPELVIPDDEMMKPLLFLDDGRIVIFLCDKGVLLLYDPKANVFSEVDTRRLDAVGLYTGSLLSLQSVANV</sequence>
<evidence type="ECO:0000313" key="4">
    <source>
        <dbReference type="Proteomes" id="UP000324897"/>
    </source>
</evidence>
<dbReference type="Proteomes" id="UP000324897">
    <property type="component" value="Unassembled WGS sequence"/>
</dbReference>
<comment type="caution">
    <text evidence="3">The sequence shown here is derived from an EMBL/GenBank/DDBJ whole genome shotgun (WGS) entry which is preliminary data.</text>
</comment>
<dbReference type="SMART" id="SM00256">
    <property type="entry name" value="FBOX"/>
    <property type="match status" value="1"/>
</dbReference>
<dbReference type="Gene3D" id="1.20.1280.50">
    <property type="match status" value="1"/>
</dbReference>
<dbReference type="OrthoDB" id="688418at2759"/>
<feature type="domain" description="F-box" evidence="2">
    <location>
        <begin position="100"/>
        <end position="139"/>
    </location>
</feature>
<dbReference type="Pfam" id="PF08268">
    <property type="entry name" value="FBA_3"/>
    <property type="match status" value="1"/>
</dbReference>
<dbReference type="InterPro" id="IPR013187">
    <property type="entry name" value="F-box-assoc_dom_typ3"/>
</dbReference>
<dbReference type="PROSITE" id="PS50181">
    <property type="entry name" value="FBOX"/>
    <property type="match status" value="1"/>
</dbReference>
<evidence type="ECO:0000259" key="2">
    <source>
        <dbReference type="PROSITE" id="PS50181"/>
    </source>
</evidence>
<accession>A0A5J9SEL2</accession>
<dbReference type="Pfam" id="PF12937">
    <property type="entry name" value="F-box-like"/>
    <property type="match status" value="1"/>
</dbReference>
<dbReference type="AlphaFoldDB" id="A0A5J9SEL2"/>
<gene>
    <name evidence="3" type="ORF">EJB05_57541</name>
</gene>
<dbReference type="InterPro" id="IPR001810">
    <property type="entry name" value="F-box_dom"/>
</dbReference>
<dbReference type="SUPFAM" id="SSF117281">
    <property type="entry name" value="Kelch motif"/>
    <property type="match status" value="1"/>
</dbReference>
<proteinExistence type="predicted"/>
<feature type="non-terminal residue" evidence="3">
    <location>
        <position position="1"/>
    </location>
</feature>
<keyword evidence="4" id="KW-1185">Reference proteome</keyword>
<evidence type="ECO:0000256" key="1">
    <source>
        <dbReference type="SAM" id="MobiDB-lite"/>
    </source>
</evidence>
<feature type="compositionally biased region" description="Acidic residues" evidence="1">
    <location>
        <begin position="352"/>
        <end position="374"/>
    </location>
</feature>
<feature type="region of interest" description="Disordered" evidence="1">
    <location>
        <begin position="210"/>
        <end position="239"/>
    </location>
</feature>
<dbReference type="PANTHER" id="PTHR31111">
    <property type="entry name" value="BNAA05G37150D PROTEIN-RELATED"/>
    <property type="match status" value="1"/>
</dbReference>
<dbReference type="InterPro" id="IPR015915">
    <property type="entry name" value="Kelch-typ_b-propeller"/>
</dbReference>
<protein>
    <recommendedName>
        <fullName evidence="2">F-box domain-containing protein</fullName>
    </recommendedName>
</protein>
<name>A0A5J9SEL2_9POAL</name>
<dbReference type="Gramene" id="TVT97233">
    <property type="protein sequence ID" value="TVT97233"/>
    <property type="gene ID" value="EJB05_57541"/>
</dbReference>